<keyword evidence="3 7" id="KW-0133">Cell shape</keyword>
<sequence length="270" mass="29187">MSNSAIGIFDSGLGGLTAVKQLKKVMPKENIVYFGDTGRVPYGNRSRDTIIKYARQDASFLLTHNVKIVIAACGTVSSVAECLKEELPVLYTGVVRPTAFAAVAATKCKKIGVIGTTATIGSHSYKKEIMRFNPDIEVVEQDCPLFVSLVESGFISKDDPIVSLTVERYLKPVKEAGVDTLILGCTHYPILSEAISEYMGDHVALIDSGKETAIYAAKILKEHSLLNTDDDGHTCEFYVSDTPDGFSKVAGLFLGEDVGDCVKQIDIGCY</sequence>
<comment type="function">
    <text evidence="7">Provides the (R)-glutamate required for cell wall biosynthesis.</text>
</comment>
<evidence type="ECO:0000256" key="2">
    <source>
        <dbReference type="ARBA" id="ARBA00013090"/>
    </source>
</evidence>
<dbReference type="PANTHER" id="PTHR21198:SF2">
    <property type="entry name" value="GLUTAMATE RACEMASE"/>
    <property type="match status" value="1"/>
</dbReference>
<proteinExistence type="inferred from homology"/>
<comment type="catalytic activity">
    <reaction evidence="1 7">
        <text>L-glutamate = D-glutamate</text>
        <dbReference type="Rhea" id="RHEA:12813"/>
        <dbReference type="ChEBI" id="CHEBI:29985"/>
        <dbReference type="ChEBI" id="CHEBI:29986"/>
        <dbReference type="EC" id="5.1.1.3"/>
    </reaction>
</comment>
<dbReference type="SUPFAM" id="SSF53681">
    <property type="entry name" value="Aspartate/glutamate racemase"/>
    <property type="match status" value="2"/>
</dbReference>
<dbReference type="NCBIfam" id="TIGR00067">
    <property type="entry name" value="glut_race"/>
    <property type="match status" value="1"/>
</dbReference>
<evidence type="ECO:0000313" key="8">
    <source>
        <dbReference type="EMBL" id="HIU50424.1"/>
    </source>
</evidence>
<dbReference type="GO" id="GO:0008360">
    <property type="term" value="P:regulation of cell shape"/>
    <property type="evidence" value="ECO:0007669"/>
    <property type="project" value="UniProtKB-KW"/>
</dbReference>
<dbReference type="EC" id="5.1.1.3" evidence="2 7"/>
<evidence type="ECO:0000256" key="7">
    <source>
        <dbReference type="HAMAP-Rule" id="MF_00258"/>
    </source>
</evidence>
<comment type="caution">
    <text evidence="7">Lacks conserved residue(s) required for the propagation of feature annotation.</text>
</comment>
<comment type="caution">
    <text evidence="8">The sequence shown here is derived from an EMBL/GenBank/DDBJ whole genome shotgun (WGS) entry which is preliminary data.</text>
</comment>
<evidence type="ECO:0000256" key="6">
    <source>
        <dbReference type="ARBA" id="ARBA00023316"/>
    </source>
</evidence>
<evidence type="ECO:0000256" key="4">
    <source>
        <dbReference type="ARBA" id="ARBA00022984"/>
    </source>
</evidence>
<reference evidence="8" key="2">
    <citation type="journal article" date="2021" name="PeerJ">
        <title>Extensive microbial diversity within the chicken gut microbiome revealed by metagenomics and culture.</title>
        <authorList>
            <person name="Gilroy R."/>
            <person name="Ravi A."/>
            <person name="Getino M."/>
            <person name="Pursley I."/>
            <person name="Horton D.L."/>
            <person name="Alikhan N.F."/>
            <person name="Baker D."/>
            <person name="Gharbi K."/>
            <person name="Hall N."/>
            <person name="Watson M."/>
            <person name="Adriaenssens E.M."/>
            <person name="Foster-Nyarko E."/>
            <person name="Jarju S."/>
            <person name="Secka A."/>
            <person name="Antonio M."/>
            <person name="Oren A."/>
            <person name="Chaudhuri R.R."/>
            <person name="La Ragione R."/>
            <person name="Hildebrand F."/>
            <person name="Pallen M.J."/>
        </authorList>
    </citation>
    <scope>NUCLEOTIDE SEQUENCE</scope>
    <source>
        <strain evidence="8">ChiGjej1B1-1684</strain>
    </source>
</reference>
<protein>
    <recommendedName>
        <fullName evidence="2 7">Glutamate racemase</fullName>
        <ecNumber evidence="2 7">5.1.1.3</ecNumber>
    </recommendedName>
</protein>
<dbReference type="GO" id="GO:0008881">
    <property type="term" value="F:glutamate racemase activity"/>
    <property type="evidence" value="ECO:0007669"/>
    <property type="project" value="UniProtKB-UniRule"/>
</dbReference>
<keyword evidence="5 7" id="KW-0413">Isomerase</keyword>
<dbReference type="GO" id="GO:0071555">
    <property type="term" value="P:cell wall organization"/>
    <property type="evidence" value="ECO:0007669"/>
    <property type="project" value="UniProtKB-KW"/>
</dbReference>
<dbReference type="Proteomes" id="UP000824118">
    <property type="component" value="Unassembled WGS sequence"/>
</dbReference>
<dbReference type="InterPro" id="IPR001920">
    <property type="entry name" value="Asp/Glu_race"/>
</dbReference>
<feature type="active site" description="Proton donor/acceptor" evidence="7">
    <location>
        <position position="185"/>
    </location>
</feature>
<feature type="binding site" evidence="7">
    <location>
        <begin position="10"/>
        <end position="11"/>
    </location>
    <ligand>
        <name>substrate</name>
    </ligand>
</feature>
<reference evidence="8" key="1">
    <citation type="submission" date="2020-10" db="EMBL/GenBank/DDBJ databases">
        <authorList>
            <person name="Gilroy R."/>
        </authorList>
    </citation>
    <scope>NUCLEOTIDE SEQUENCE</scope>
    <source>
        <strain evidence="8">ChiGjej1B1-1684</strain>
    </source>
</reference>
<keyword evidence="4 7" id="KW-0573">Peptidoglycan synthesis</keyword>
<dbReference type="FunFam" id="3.40.50.1860:FF:000001">
    <property type="entry name" value="Glutamate racemase"/>
    <property type="match status" value="1"/>
</dbReference>
<dbReference type="PROSITE" id="PS00924">
    <property type="entry name" value="ASP_GLU_RACEMASE_2"/>
    <property type="match status" value="1"/>
</dbReference>
<comment type="similarity">
    <text evidence="7">Belongs to the aspartate/glutamate racemases family.</text>
</comment>
<dbReference type="Pfam" id="PF01177">
    <property type="entry name" value="Asp_Glu_race"/>
    <property type="match status" value="1"/>
</dbReference>
<comment type="pathway">
    <text evidence="7">Cell wall biogenesis; peptidoglycan biosynthesis.</text>
</comment>
<dbReference type="EMBL" id="DVNG01000081">
    <property type="protein sequence ID" value="HIU50424.1"/>
    <property type="molecule type" value="Genomic_DNA"/>
</dbReference>
<dbReference type="AlphaFoldDB" id="A0A9D1LYP1"/>
<keyword evidence="6 7" id="KW-0961">Cell wall biogenesis/degradation</keyword>
<organism evidence="8 9">
    <name type="scientific">Candidatus Limousia pullorum</name>
    <dbReference type="NCBI Taxonomy" id="2840860"/>
    <lineage>
        <taxon>Bacteria</taxon>
        <taxon>Bacillati</taxon>
        <taxon>Bacillota</taxon>
        <taxon>Clostridia</taxon>
        <taxon>Eubacteriales</taxon>
        <taxon>Oscillospiraceae</taxon>
        <taxon>Oscillospiraceae incertae sedis</taxon>
        <taxon>Candidatus Limousia</taxon>
    </lineage>
</organism>
<evidence type="ECO:0000256" key="1">
    <source>
        <dbReference type="ARBA" id="ARBA00001602"/>
    </source>
</evidence>
<name>A0A9D1LYP1_9FIRM</name>
<dbReference type="InterPro" id="IPR004391">
    <property type="entry name" value="Glu_race"/>
</dbReference>
<feature type="binding site" evidence="7">
    <location>
        <begin position="42"/>
        <end position="43"/>
    </location>
    <ligand>
        <name>substrate</name>
    </ligand>
</feature>
<accession>A0A9D1LYP1</accession>
<dbReference type="HAMAP" id="MF_00258">
    <property type="entry name" value="Glu_racemase"/>
    <property type="match status" value="1"/>
</dbReference>
<dbReference type="Gene3D" id="3.40.50.1860">
    <property type="match status" value="2"/>
</dbReference>
<evidence type="ECO:0000313" key="9">
    <source>
        <dbReference type="Proteomes" id="UP000824118"/>
    </source>
</evidence>
<feature type="active site" description="Proton donor/acceptor" evidence="7">
    <location>
        <position position="73"/>
    </location>
</feature>
<dbReference type="PANTHER" id="PTHR21198">
    <property type="entry name" value="GLUTAMATE RACEMASE"/>
    <property type="match status" value="1"/>
</dbReference>
<evidence type="ECO:0000256" key="5">
    <source>
        <dbReference type="ARBA" id="ARBA00023235"/>
    </source>
</evidence>
<dbReference type="InterPro" id="IPR033134">
    <property type="entry name" value="Asp/Glu_racemase_AS_2"/>
</dbReference>
<gene>
    <name evidence="7" type="primary">murI</name>
    <name evidence="8" type="ORF">IAD22_05375</name>
</gene>
<feature type="binding site" evidence="7">
    <location>
        <begin position="186"/>
        <end position="187"/>
    </location>
    <ligand>
        <name>substrate</name>
    </ligand>
</feature>
<dbReference type="GO" id="GO:0009252">
    <property type="term" value="P:peptidoglycan biosynthetic process"/>
    <property type="evidence" value="ECO:0007669"/>
    <property type="project" value="UniProtKB-UniRule"/>
</dbReference>
<dbReference type="InterPro" id="IPR015942">
    <property type="entry name" value="Asp/Glu/hydantoin_racemase"/>
</dbReference>
<evidence type="ECO:0000256" key="3">
    <source>
        <dbReference type="ARBA" id="ARBA00022960"/>
    </source>
</evidence>